<dbReference type="EMBL" id="WHPD01003722">
    <property type="protein sequence ID" value="MPV90435.1"/>
    <property type="molecule type" value="Genomic_DNA"/>
</dbReference>
<dbReference type="InterPro" id="IPR036188">
    <property type="entry name" value="FAD/NAD-bd_sf"/>
</dbReference>
<evidence type="ECO:0000256" key="1">
    <source>
        <dbReference type="ARBA" id="ARBA00023002"/>
    </source>
</evidence>
<dbReference type="PANTHER" id="PTHR13847:SF287">
    <property type="entry name" value="FAD-DEPENDENT OXIDOREDUCTASE DOMAIN-CONTAINING PROTEIN 1"/>
    <property type="match status" value="1"/>
</dbReference>
<gene>
    <name evidence="3" type="ORF">GB882_17305</name>
</gene>
<dbReference type="AlphaFoldDB" id="A0A7J9V0M3"/>
<dbReference type="Proteomes" id="UP000429644">
    <property type="component" value="Unassembled WGS sequence"/>
</dbReference>
<dbReference type="Pfam" id="PF01266">
    <property type="entry name" value="DAO"/>
    <property type="match status" value="1"/>
</dbReference>
<protein>
    <submittedName>
        <fullName evidence="3">FAD-dependent oxidoreductase</fullName>
    </submittedName>
</protein>
<dbReference type="GO" id="GO:0016491">
    <property type="term" value="F:oxidoreductase activity"/>
    <property type="evidence" value="ECO:0007669"/>
    <property type="project" value="UniProtKB-KW"/>
</dbReference>
<comment type="caution">
    <text evidence="3">The sequence shown here is derived from an EMBL/GenBank/DDBJ whole genome shotgun (WGS) entry which is preliminary data.</text>
</comment>
<evidence type="ECO:0000313" key="4">
    <source>
        <dbReference type="Proteomes" id="UP000429644"/>
    </source>
</evidence>
<feature type="domain" description="FAD dependent oxidoreductase" evidence="2">
    <location>
        <begin position="2"/>
        <end position="343"/>
    </location>
</feature>
<name>A0A7J9V0M3_9MICO</name>
<dbReference type="Gene3D" id="3.30.9.10">
    <property type="entry name" value="D-Amino Acid Oxidase, subunit A, domain 2"/>
    <property type="match status" value="1"/>
</dbReference>
<evidence type="ECO:0000259" key="2">
    <source>
        <dbReference type="Pfam" id="PF01266"/>
    </source>
</evidence>
<keyword evidence="1" id="KW-0560">Oxidoreductase</keyword>
<organism evidence="3 4">
    <name type="scientific">Georgenia ruanii</name>
    <dbReference type="NCBI Taxonomy" id="348442"/>
    <lineage>
        <taxon>Bacteria</taxon>
        <taxon>Bacillati</taxon>
        <taxon>Actinomycetota</taxon>
        <taxon>Actinomycetes</taxon>
        <taxon>Micrococcales</taxon>
        <taxon>Bogoriellaceae</taxon>
        <taxon>Georgenia</taxon>
    </lineage>
</organism>
<dbReference type="Gene3D" id="3.50.50.60">
    <property type="entry name" value="FAD/NAD(P)-binding domain"/>
    <property type="match status" value="1"/>
</dbReference>
<accession>A0A7J9V0M3</accession>
<dbReference type="PANTHER" id="PTHR13847">
    <property type="entry name" value="SARCOSINE DEHYDROGENASE-RELATED"/>
    <property type="match status" value="1"/>
</dbReference>
<dbReference type="SUPFAM" id="SSF54373">
    <property type="entry name" value="FAD-linked reductases, C-terminal domain"/>
    <property type="match status" value="1"/>
</dbReference>
<dbReference type="GO" id="GO:0005737">
    <property type="term" value="C:cytoplasm"/>
    <property type="evidence" value="ECO:0007669"/>
    <property type="project" value="TreeGrafter"/>
</dbReference>
<reference evidence="3 4" key="1">
    <citation type="submission" date="2019-10" db="EMBL/GenBank/DDBJ databases">
        <title>Georgenia wutianyii sp. nov. and Georgenia yuyongxinii sp. nov. isolated from plateau pika (Ochotona curzoniae) in the Qinghai-Tibet plateau of China.</title>
        <authorList>
            <person name="Tian Z."/>
        </authorList>
    </citation>
    <scope>NUCLEOTIDE SEQUENCE [LARGE SCALE GENOMIC DNA]</scope>
    <source>
        <strain evidence="3 4">JCM 15130</strain>
    </source>
</reference>
<dbReference type="SUPFAM" id="SSF51905">
    <property type="entry name" value="FAD/NAD(P)-binding domain"/>
    <property type="match status" value="1"/>
</dbReference>
<sequence>MIVGGGVIGSSVAFHLAEAGVGVLLLERDALASGSSGKPIGGVRAQFSDPLNVALGARSLTRYADFASRPGGDIGLRRVGYLFLLPTDADVELFRHSVAMQNAQGVPSRIIDMDEALRLCPYIDRSRYAAAAYSPEDGWAYPERVVAGYVTAAQRLGAQVRTGCAVEEIVVANGGITAVVTSRGTVSTGAVVCSTGAWSERIGQMVGVDLPVVPVRRQIAFSPPLSPRPPVIPFTIDFGTTLYFHNAGEGLLMGIADPAQAVGFERGYDETWLPLLHDSAARCCPSLADMEVERGWAGLYEMTPDHNALLGEAASVDRFLYATGFSGHGFVQAPAVGEVVRDLYTGRAPFVDVSPFSADRFSRSAAVSEANII</sequence>
<proteinExistence type="predicted"/>
<evidence type="ECO:0000313" key="3">
    <source>
        <dbReference type="EMBL" id="MPV90435.1"/>
    </source>
</evidence>
<dbReference type="InterPro" id="IPR006076">
    <property type="entry name" value="FAD-dep_OxRdtase"/>
</dbReference>
<keyword evidence="4" id="KW-1185">Reference proteome</keyword>